<reference evidence="4 5" key="1">
    <citation type="journal article" date="2019" name="Nat. Ecol. Evol.">
        <title>Megaphylogeny resolves global patterns of mushroom evolution.</title>
        <authorList>
            <person name="Varga T."/>
            <person name="Krizsan K."/>
            <person name="Foldi C."/>
            <person name="Dima B."/>
            <person name="Sanchez-Garcia M."/>
            <person name="Sanchez-Ramirez S."/>
            <person name="Szollosi G.J."/>
            <person name="Szarkandi J.G."/>
            <person name="Papp V."/>
            <person name="Albert L."/>
            <person name="Andreopoulos W."/>
            <person name="Angelini C."/>
            <person name="Antonin V."/>
            <person name="Barry K.W."/>
            <person name="Bougher N.L."/>
            <person name="Buchanan P."/>
            <person name="Buyck B."/>
            <person name="Bense V."/>
            <person name="Catcheside P."/>
            <person name="Chovatia M."/>
            <person name="Cooper J."/>
            <person name="Damon W."/>
            <person name="Desjardin D."/>
            <person name="Finy P."/>
            <person name="Geml J."/>
            <person name="Haridas S."/>
            <person name="Hughes K."/>
            <person name="Justo A."/>
            <person name="Karasinski D."/>
            <person name="Kautmanova I."/>
            <person name="Kiss B."/>
            <person name="Kocsube S."/>
            <person name="Kotiranta H."/>
            <person name="LaButti K.M."/>
            <person name="Lechner B.E."/>
            <person name="Liimatainen K."/>
            <person name="Lipzen A."/>
            <person name="Lukacs Z."/>
            <person name="Mihaltcheva S."/>
            <person name="Morgado L.N."/>
            <person name="Niskanen T."/>
            <person name="Noordeloos M.E."/>
            <person name="Ohm R.A."/>
            <person name="Ortiz-Santana B."/>
            <person name="Ovrebo C."/>
            <person name="Racz N."/>
            <person name="Riley R."/>
            <person name="Savchenko A."/>
            <person name="Shiryaev A."/>
            <person name="Soop K."/>
            <person name="Spirin V."/>
            <person name="Szebenyi C."/>
            <person name="Tomsovsky M."/>
            <person name="Tulloss R.E."/>
            <person name="Uehling J."/>
            <person name="Grigoriev I.V."/>
            <person name="Vagvolgyi C."/>
            <person name="Papp T."/>
            <person name="Martin F.M."/>
            <person name="Miettinen O."/>
            <person name="Hibbett D.S."/>
            <person name="Nagy L.G."/>
        </authorList>
    </citation>
    <scope>NUCLEOTIDE SEQUENCE [LARGE SCALE GENOMIC DNA]</scope>
    <source>
        <strain evidence="4 5">CBS 166.37</strain>
    </source>
</reference>
<dbReference type="Proteomes" id="UP000308652">
    <property type="component" value="Unassembled WGS sequence"/>
</dbReference>
<evidence type="ECO:0000313" key="5">
    <source>
        <dbReference type="Proteomes" id="UP000308652"/>
    </source>
</evidence>
<evidence type="ECO:0000256" key="1">
    <source>
        <dbReference type="ARBA" id="ARBA00023002"/>
    </source>
</evidence>
<organism evidence="4 5">
    <name type="scientific">Crucibulum laeve</name>
    <dbReference type="NCBI Taxonomy" id="68775"/>
    <lineage>
        <taxon>Eukaryota</taxon>
        <taxon>Fungi</taxon>
        <taxon>Dikarya</taxon>
        <taxon>Basidiomycota</taxon>
        <taxon>Agaricomycotina</taxon>
        <taxon>Agaricomycetes</taxon>
        <taxon>Agaricomycetidae</taxon>
        <taxon>Agaricales</taxon>
        <taxon>Agaricineae</taxon>
        <taxon>Nidulariaceae</taxon>
        <taxon>Crucibulum</taxon>
    </lineage>
</organism>
<keyword evidence="5" id="KW-1185">Reference proteome</keyword>
<dbReference type="AlphaFoldDB" id="A0A5C3M0D3"/>
<dbReference type="PANTHER" id="PTHR10366">
    <property type="entry name" value="NAD DEPENDENT EPIMERASE/DEHYDRATASE"/>
    <property type="match status" value="1"/>
</dbReference>
<gene>
    <name evidence="4" type="ORF">BDQ12DRAFT_683447</name>
</gene>
<comment type="similarity">
    <text evidence="2">Belongs to the NAD(P)-dependent epimerase/dehydratase family. Dihydroflavonol-4-reductase subfamily.</text>
</comment>
<dbReference type="InterPro" id="IPR036291">
    <property type="entry name" value="NAD(P)-bd_dom_sf"/>
</dbReference>
<dbReference type="Gene3D" id="3.40.50.720">
    <property type="entry name" value="NAD(P)-binding Rossmann-like Domain"/>
    <property type="match status" value="1"/>
</dbReference>
<accession>A0A5C3M0D3</accession>
<evidence type="ECO:0000256" key="2">
    <source>
        <dbReference type="ARBA" id="ARBA00023445"/>
    </source>
</evidence>
<feature type="domain" description="NAD-dependent epimerase/dehydratase" evidence="3">
    <location>
        <begin position="12"/>
        <end position="311"/>
    </location>
</feature>
<dbReference type="SUPFAM" id="SSF51735">
    <property type="entry name" value="NAD(P)-binding Rossmann-fold domains"/>
    <property type="match status" value="1"/>
</dbReference>
<dbReference type="Pfam" id="PF01370">
    <property type="entry name" value="Epimerase"/>
    <property type="match status" value="1"/>
</dbReference>
<proteinExistence type="inferred from homology"/>
<dbReference type="EMBL" id="ML213602">
    <property type="protein sequence ID" value="TFK38834.1"/>
    <property type="molecule type" value="Genomic_DNA"/>
</dbReference>
<protein>
    <submittedName>
        <fullName evidence="4">D-lactaldehyde dehydrogenase</fullName>
    </submittedName>
</protein>
<sequence length="388" mass="42951">MSSVLVSPHSKVLVTGANGFIAMWIISSLLEQGYSVRGTVRTKDKSTLLEEHFASYAEKFEVVVVPDITKEGAFDQHVQDVEAIVHTASPLAPPTMDPDAFIRPAVDGTLSILNSIRVFGKHIKRIVHTSSTGAIARIFPKPRKLTEEDWNEMSAASVEAKVAKINMKRQNGENVEEKDKPTEMEMYWASKTLAERAAWDFYNKHKAELGWDLVVLNPALVFGPPLYNSTSPSDLNDSLDWFYRSVVAPSQGASPETSLTPEEDKAALPKEASEAYATHMRQTASYVDVRDLAQAHVLALQREDAGGERIIVCAGRGTWQDWVDAANAVFPPPTSPVSHPLPKGVPGVQGIFLMQYDASKADRVLGMKYRTREETVRDTLLDFGRRGW</sequence>
<dbReference type="GO" id="GO:0016616">
    <property type="term" value="F:oxidoreductase activity, acting on the CH-OH group of donors, NAD or NADP as acceptor"/>
    <property type="evidence" value="ECO:0007669"/>
    <property type="project" value="TreeGrafter"/>
</dbReference>
<dbReference type="InterPro" id="IPR050425">
    <property type="entry name" value="NAD(P)_dehydrat-like"/>
</dbReference>
<keyword evidence="1" id="KW-0560">Oxidoreductase</keyword>
<dbReference type="PANTHER" id="PTHR10366:SF564">
    <property type="entry name" value="STEROL-4-ALPHA-CARBOXYLATE 3-DEHYDROGENASE, DECARBOXYLATING"/>
    <property type="match status" value="1"/>
</dbReference>
<evidence type="ECO:0000313" key="4">
    <source>
        <dbReference type="EMBL" id="TFK38834.1"/>
    </source>
</evidence>
<name>A0A5C3M0D3_9AGAR</name>
<evidence type="ECO:0000259" key="3">
    <source>
        <dbReference type="Pfam" id="PF01370"/>
    </source>
</evidence>
<dbReference type="InterPro" id="IPR001509">
    <property type="entry name" value="Epimerase_deHydtase"/>
</dbReference>
<dbReference type="STRING" id="68775.A0A5C3M0D3"/>
<dbReference type="OrthoDB" id="2735536at2759"/>